<dbReference type="Proteomes" id="UP000290289">
    <property type="component" value="Chromosome 7"/>
</dbReference>
<gene>
    <name evidence="2" type="ORF">DVH24_015936</name>
</gene>
<name>A0A498JDF2_MALDO</name>
<evidence type="ECO:0000313" key="3">
    <source>
        <dbReference type="Proteomes" id="UP000290289"/>
    </source>
</evidence>
<dbReference type="PANTHER" id="PTHR22642">
    <property type="entry name" value="IMIDAZOLONEPROPIONASE"/>
    <property type="match status" value="1"/>
</dbReference>
<organism evidence="2 3">
    <name type="scientific">Malus domestica</name>
    <name type="common">Apple</name>
    <name type="synonym">Pyrus malus</name>
    <dbReference type="NCBI Taxonomy" id="3750"/>
    <lineage>
        <taxon>Eukaryota</taxon>
        <taxon>Viridiplantae</taxon>
        <taxon>Streptophyta</taxon>
        <taxon>Embryophyta</taxon>
        <taxon>Tracheophyta</taxon>
        <taxon>Spermatophyta</taxon>
        <taxon>Magnoliopsida</taxon>
        <taxon>eudicotyledons</taxon>
        <taxon>Gunneridae</taxon>
        <taxon>Pentapetalae</taxon>
        <taxon>rosids</taxon>
        <taxon>fabids</taxon>
        <taxon>Rosales</taxon>
        <taxon>Rosaceae</taxon>
        <taxon>Amygdaloideae</taxon>
        <taxon>Maleae</taxon>
        <taxon>Malus</taxon>
    </lineage>
</organism>
<dbReference type="PANTHER" id="PTHR22642:SF2">
    <property type="entry name" value="PROTEIN LONG AFTER FAR-RED 3"/>
    <property type="match status" value="1"/>
</dbReference>
<dbReference type="Gene3D" id="2.30.40.10">
    <property type="entry name" value="Urease, subunit C, domain 1"/>
    <property type="match status" value="1"/>
</dbReference>
<dbReference type="InterPro" id="IPR013108">
    <property type="entry name" value="Amidohydro_3"/>
</dbReference>
<sequence>MVEAVPHIPPGWDTAWIPTERLSLNEALKGYTLSAARACFLDSDLGSLSLGKLADFVILSTDSWDDAIAEECASVEATYVGGVQAYP</sequence>
<evidence type="ECO:0000259" key="1">
    <source>
        <dbReference type="Pfam" id="PF07969"/>
    </source>
</evidence>
<reference evidence="2 3" key="1">
    <citation type="submission" date="2018-10" db="EMBL/GenBank/DDBJ databases">
        <title>A high-quality apple genome assembly.</title>
        <authorList>
            <person name="Hu J."/>
        </authorList>
    </citation>
    <scope>NUCLEOTIDE SEQUENCE [LARGE SCALE GENOMIC DNA]</scope>
    <source>
        <strain evidence="3">cv. HFTH1</strain>
        <tissue evidence="2">Young leaf</tissue>
    </source>
</reference>
<dbReference type="Pfam" id="PF07969">
    <property type="entry name" value="Amidohydro_3"/>
    <property type="match status" value="1"/>
</dbReference>
<proteinExistence type="predicted"/>
<dbReference type="STRING" id="3750.A0A498JDF2"/>
<feature type="domain" description="Amidohydrolase 3" evidence="1">
    <location>
        <begin position="18"/>
        <end position="86"/>
    </location>
</feature>
<dbReference type="GO" id="GO:0016810">
    <property type="term" value="F:hydrolase activity, acting on carbon-nitrogen (but not peptide) bonds"/>
    <property type="evidence" value="ECO:0007669"/>
    <property type="project" value="InterPro"/>
</dbReference>
<keyword evidence="3" id="KW-1185">Reference proteome</keyword>
<evidence type="ECO:0000313" key="2">
    <source>
        <dbReference type="EMBL" id="RXH93869.1"/>
    </source>
</evidence>
<dbReference type="AlphaFoldDB" id="A0A498JDF2"/>
<dbReference type="Gene3D" id="3.20.20.140">
    <property type="entry name" value="Metal-dependent hydrolases"/>
    <property type="match status" value="1"/>
</dbReference>
<comment type="caution">
    <text evidence="2">The sequence shown here is derived from an EMBL/GenBank/DDBJ whole genome shotgun (WGS) entry which is preliminary data.</text>
</comment>
<dbReference type="InterPro" id="IPR011059">
    <property type="entry name" value="Metal-dep_hydrolase_composite"/>
</dbReference>
<accession>A0A498JDF2</accession>
<protein>
    <recommendedName>
        <fullName evidence="1">Amidohydrolase 3 domain-containing protein</fullName>
    </recommendedName>
</protein>
<dbReference type="EMBL" id="RDQH01000333">
    <property type="protein sequence ID" value="RXH93869.1"/>
    <property type="molecule type" value="Genomic_DNA"/>
</dbReference>